<dbReference type="AlphaFoldDB" id="A0A0F5JP70"/>
<evidence type="ECO:0000313" key="2">
    <source>
        <dbReference type="EMBL" id="KKB59400.1"/>
    </source>
</evidence>
<accession>A0A0F5JP70</accession>
<feature type="domain" description="Lcl C-terminal" evidence="1">
    <location>
        <begin position="140"/>
        <end position="226"/>
    </location>
</feature>
<evidence type="ECO:0000259" key="1">
    <source>
        <dbReference type="Pfam" id="PF07603"/>
    </source>
</evidence>
<gene>
    <name evidence="2" type="ORF">HMPREF1536_00949</name>
</gene>
<keyword evidence="3" id="KW-1185">Reference proteome</keyword>
<sequence length="228" mass="25381">MNFKMEHMIHKLFITALILSLLPVAAVGQQLKKEFLKGTNSANPGSDYAVFYSSGIPESAIWPLGMKLSRNGATIRHTESKGNGTNTSVNDKVPFRFIIAPTEESGKYWAAAMGFHSGTEGDNMNLDPDGTFASGFSGGCKNYSTTEFPKGSWRLPTQRELMLMWLFREGINTIYASPPASKLTENKYWSATEQATNKAWYMDFNATTPQSGFISKTTAMYFRCVRDF</sequence>
<dbReference type="EMBL" id="AQHW01000005">
    <property type="protein sequence ID" value="KKB59400.1"/>
    <property type="molecule type" value="Genomic_DNA"/>
</dbReference>
<dbReference type="Pfam" id="PF07603">
    <property type="entry name" value="Lcl_C"/>
    <property type="match status" value="1"/>
</dbReference>
<reference evidence="2 3" key="1">
    <citation type="submission" date="2013-04" db="EMBL/GenBank/DDBJ databases">
        <title>The Genome Sequence of Parabacteroides gordonii DSM 23371.</title>
        <authorList>
            <consortium name="The Broad Institute Genomics Platform"/>
            <person name="Earl A."/>
            <person name="Ward D."/>
            <person name="Feldgarden M."/>
            <person name="Gevers D."/>
            <person name="Martens E."/>
            <person name="Sakamoto M."/>
            <person name="Benno Y."/>
            <person name="Suzuki N."/>
            <person name="Matsunaga N."/>
            <person name="Koshihara K."/>
            <person name="Seki M."/>
            <person name="Komiya H."/>
            <person name="Walker B."/>
            <person name="Young S."/>
            <person name="Zeng Q."/>
            <person name="Gargeya S."/>
            <person name="Fitzgerald M."/>
            <person name="Haas B."/>
            <person name="Abouelleil A."/>
            <person name="Allen A.W."/>
            <person name="Alvarado L."/>
            <person name="Arachchi H.M."/>
            <person name="Berlin A.M."/>
            <person name="Chapman S.B."/>
            <person name="Gainer-Dewar J."/>
            <person name="Goldberg J."/>
            <person name="Griggs A."/>
            <person name="Gujja S."/>
            <person name="Hansen M."/>
            <person name="Howarth C."/>
            <person name="Imamovic A."/>
            <person name="Ireland A."/>
            <person name="Larimer J."/>
            <person name="McCowan C."/>
            <person name="Murphy C."/>
            <person name="Pearson M."/>
            <person name="Poon T.W."/>
            <person name="Priest M."/>
            <person name="Roberts A."/>
            <person name="Saif S."/>
            <person name="Shea T."/>
            <person name="Sisk P."/>
            <person name="Sykes S."/>
            <person name="Wortman J."/>
            <person name="Nusbaum C."/>
            <person name="Birren B."/>
        </authorList>
    </citation>
    <scope>NUCLEOTIDE SEQUENCE [LARGE SCALE GENOMIC DNA]</scope>
    <source>
        <strain evidence="2 3">MS-1</strain>
    </source>
</reference>
<dbReference type="PATRIC" id="fig|1203610.3.peg.973"/>
<dbReference type="Proteomes" id="UP000033035">
    <property type="component" value="Unassembled WGS sequence"/>
</dbReference>
<name>A0A0F5JP70_9BACT</name>
<comment type="caution">
    <text evidence="2">The sequence shown here is derived from an EMBL/GenBank/DDBJ whole genome shotgun (WGS) entry which is preliminary data.</text>
</comment>
<proteinExistence type="predicted"/>
<organism evidence="2 3">
    <name type="scientific">Parabacteroides gordonii MS-1 = DSM 23371</name>
    <dbReference type="NCBI Taxonomy" id="1203610"/>
    <lineage>
        <taxon>Bacteria</taxon>
        <taxon>Pseudomonadati</taxon>
        <taxon>Bacteroidota</taxon>
        <taxon>Bacteroidia</taxon>
        <taxon>Bacteroidales</taxon>
        <taxon>Tannerellaceae</taxon>
        <taxon>Parabacteroides</taxon>
    </lineage>
</organism>
<protein>
    <recommendedName>
        <fullName evidence="1">Lcl C-terminal domain-containing protein</fullName>
    </recommendedName>
</protein>
<dbReference type="STRING" id="1203610.HMPREF1536_00949"/>
<evidence type="ECO:0000313" key="3">
    <source>
        <dbReference type="Proteomes" id="UP000033035"/>
    </source>
</evidence>
<dbReference type="InterPro" id="IPR011460">
    <property type="entry name" value="Lcl_C"/>
</dbReference>
<dbReference type="HOGENOM" id="CLU_1264811_0_0_10"/>